<protein>
    <submittedName>
        <fullName evidence="1">Uncharacterized protein</fullName>
    </submittedName>
</protein>
<sequence>MNTSILNSLSKLQTIRSSEYFQYLTPFVEANILEDHRNQILNIYAAYTLVTESERKNFSSLRILNDSQSFNMHIRTFVGFIYAEADASLMTSYRRAMYANKIFSHMALSLDLSFQKIDLSTKKITGDAQECIDLYRNTPLDNKKLNYLDAWAIKSKEGKELQVNLDPIFCRYGADFTKKIHIALKNYGLTTTSSSLKTEISGLCSYILYGFTLHRNQTLEELNVKLSTKNAQTYFAEIMDIQFARVKILGNDEKTFYSKWLMAINTYSQCFIQTGIFDAPLKPFLTPTWKEPVNDDLSFSIGGNATQKESQRWFEGIDLHIKDEEAVNTIHLRLNKDLNHIKTVCAHIFEQTKTIHTRNVSYAQEGNIKPLINPTHGTRFPIGLGHLKNTITTFYHHGIGADSSHYLQFLGFKDSNAQTLAKELALPTRTTMNAILSLLILAHPKITPSWFQEWELFDKKGRQVGFKKVGNQWVAVSLKKRRGVTLAQQEVILNKDTKAIVDFLIEHTAIARTRLKSLGDRNWRKMIIIATHNKAIVYSNLNNSLSLDPGFYHELKNNEYLPNNSVLNQGDINVISEIFSLRSLRRHRGLQIYLETESMSAVARALGHKEINLKLLEGSYLPKPLMDFFIDRVIRQFQNAILFEAMKDSQYLLDAIDISEKNISEFLVNHGISDIPFHLGLEVKNQSQVKDVISALDGMVFTISTALLQLLITIRTIVETVDTKTQLKEVVEHWYQCALFILLSLETDMYKEEEDYKQMLEDAKANPIDSSKIMRALTC</sequence>
<dbReference type="RefSeq" id="WP_086046982.1">
    <property type="nucleotide sequence ID" value="NZ_CP017889.1"/>
</dbReference>
<evidence type="ECO:0000313" key="1">
    <source>
        <dbReference type="EMBL" id="ARP19256.1"/>
    </source>
</evidence>
<name>A0A1W6UMR3_VIBAL</name>
<proteinExistence type="predicted"/>
<dbReference type="EMBL" id="CP017902">
    <property type="protein sequence ID" value="ARP19256.1"/>
    <property type="molecule type" value="Genomic_DNA"/>
</dbReference>
<accession>A0A1W6UMR3</accession>
<gene>
    <name evidence="1" type="ORF">K05K4_24320</name>
</gene>
<organism evidence="1">
    <name type="scientific">Vibrio alginolyticus</name>
    <dbReference type="NCBI Taxonomy" id="663"/>
    <lineage>
        <taxon>Bacteria</taxon>
        <taxon>Pseudomonadati</taxon>
        <taxon>Pseudomonadota</taxon>
        <taxon>Gammaproteobacteria</taxon>
        <taxon>Vibrionales</taxon>
        <taxon>Vibrionaceae</taxon>
        <taxon>Vibrio</taxon>
    </lineage>
</organism>
<reference evidence="1" key="1">
    <citation type="submission" date="2016-10" db="EMBL/GenBank/DDBJ databases">
        <title>The High Quality Genome of Vibrio alginolyticus K01M1.</title>
        <authorList>
            <person name="Wendling C."/>
            <person name="Chibani C.M."/>
            <person name="Hertel R."/>
            <person name="Sproer C."/>
            <person name="Bunk B."/>
            <person name="Overmann J."/>
            <person name="Roth O."/>
            <person name="Liesegang H."/>
        </authorList>
    </citation>
    <scope>NUCLEOTIDE SEQUENCE</scope>
    <source>
        <strain evidence="1">K05K4</strain>
    </source>
</reference>
<dbReference type="AlphaFoldDB" id="A0A1W6UMR3"/>